<name>A0A1G4B6L3_9PEZI</name>
<dbReference type="EMBL" id="MJBS01000062">
    <property type="protein sequence ID" value="OHE97078.1"/>
    <property type="molecule type" value="Genomic_DNA"/>
</dbReference>
<dbReference type="AlphaFoldDB" id="A0A1G4B6L3"/>
<proteinExistence type="predicted"/>
<accession>A0A1G4B6L3</accession>
<evidence type="ECO:0000313" key="3">
    <source>
        <dbReference type="Proteomes" id="UP000176998"/>
    </source>
</evidence>
<evidence type="ECO:0000256" key="1">
    <source>
        <dbReference type="SAM" id="MobiDB-lite"/>
    </source>
</evidence>
<protein>
    <submittedName>
        <fullName evidence="2">Uncharacterized protein</fullName>
    </submittedName>
</protein>
<dbReference type="OrthoDB" id="10483107at2759"/>
<dbReference type="Proteomes" id="UP000176998">
    <property type="component" value="Unassembled WGS sequence"/>
</dbReference>
<keyword evidence="3" id="KW-1185">Reference proteome</keyword>
<comment type="caution">
    <text evidence="2">The sequence shown here is derived from an EMBL/GenBank/DDBJ whole genome shotgun (WGS) entry which is preliminary data.</text>
</comment>
<sequence length="125" mass="14120">MHADTVAGAWFPGPRGERHDLNARGPRSMVHRGEWKKKGRRKKVPFFLLHSTYAHTLNPVHRVPSQPSSSGKHYRSATSVSTGIHFAWIPHGCPWKEWHGDLDEPNRATYYVDTYASPPPVAEGN</sequence>
<gene>
    <name evidence="2" type="ORF">CORC01_07687</name>
</gene>
<dbReference type="RefSeq" id="XP_022474234.1">
    <property type="nucleotide sequence ID" value="XM_022619322.1"/>
</dbReference>
<organism evidence="2 3">
    <name type="scientific">Colletotrichum orchidophilum</name>
    <dbReference type="NCBI Taxonomy" id="1209926"/>
    <lineage>
        <taxon>Eukaryota</taxon>
        <taxon>Fungi</taxon>
        <taxon>Dikarya</taxon>
        <taxon>Ascomycota</taxon>
        <taxon>Pezizomycotina</taxon>
        <taxon>Sordariomycetes</taxon>
        <taxon>Hypocreomycetidae</taxon>
        <taxon>Glomerellales</taxon>
        <taxon>Glomerellaceae</taxon>
        <taxon>Colletotrichum</taxon>
    </lineage>
</organism>
<feature type="region of interest" description="Disordered" evidence="1">
    <location>
        <begin position="1"/>
        <end position="35"/>
    </location>
</feature>
<reference evidence="2 3" key="1">
    <citation type="submission" date="2016-09" db="EMBL/GenBank/DDBJ databases">
        <authorList>
            <person name="Capua I."/>
            <person name="De Benedictis P."/>
            <person name="Joannis T."/>
            <person name="Lombin L.H."/>
            <person name="Cattoli G."/>
        </authorList>
    </citation>
    <scope>NUCLEOTIDE SEQUENCE [LARGE SCALE GENOMIC DNA]</scope>
    <source>
        <strain evidence="2 3">IMI 309357</strain>
    </source>
</reference>
<evidence type="ECO:0000313" key="2">
    <source>
        <dbReference type="EMBL" id="OHE97078.1"/>
    </source>
</evidence>
<dbReference type="GeneID" id="34560832"/>